<dbReference type="InterPro" id="IPR029464">
    <property type="entry name" value="HSDR_N"/>
</dbReference>
<organism evidence="2 3">
    <name type="scientific">Flammeovirga kamogawensis</name>
    <dbReference type="NCBI Taxonomy" id="373891"/>
    <lineage>
        <taxon>Bacteria</taxon>
        <taxon>Pseudomonadati</taxon>
        <taxon>Bacteroidota</taxon>
        <taxon>Cytophagia</taxon>
        <taxon>Cytophagales</taxon>
        <taxon>Flammeovirgaceae</taxon>
        <taxon>Flammeovirga</taxon>
    </lineage>
</organism>
<gene>
    <name evidence="2" type="ORF">KM029_13285</name>
</gene>
<reference evidence="2 3" key="1">
    <citation type="submission" date="2021-05" db="EMBL/GenBank/DDBJ databases">
        <title>Comparative genomic studies on the polysaccharide-degrading batcterial strains of the Flammeovirga genus.</title>
        <authorList>
            <person name="Zewei F."/>
            <person name="Zheng Z."/>
            <person name="Yu L."/>
            <person name="Ruyue G."/>
            <person name="Yanhong M."/>
            <person name="Yuanyuan C."/>
            <person name="Jingyan G."/>
            <person name="Wenjun H."/>
        </authorList>
    </citation>
    <scope>NUCLEOTIDE SEQUENCE [LARGE SCALE GENOMIC DNA]</scope>
    <source>
        <strain evidence="2 3">YS10</strain>
    </source>
</reference>
<proteinExistence type="predicted"/>
<protein>
    <submittedName>
        <fullName evidence="2">Type I restriction enzyme HsdR N-terminal domain-containing protein</fullName>
    </submittedName>
</protein>
<accession>A0ABX8GTP2</accession>
<name>A0ABX8GTP2_9BACT</name>
<dbReference type="RefSeq" id="WP_144073726.1">
    <property type="nucleotide sequence ID" value="NZ_CP076128.1"/>
</dbReference>
<dbReference type="Pfam" id="PF13588">
    <property type="entry name" value="HSDR_N_2"/>
    <property type="match status" value="1"/>
</dbReference>
<dbReference type="EMBL" id="CP076128">
    <property type="protein sequence ID" value="QWG06305.1"/>
    <property type="molecule type" value="Genomic_DNA"/>
</dbReference>
<dbReference type="Gene3D" id="3.90.1570.30">
    <property type="match status" value="1"/>
</dbReference>
<feature type="domain" description="Type I restriction enzyme R protein N-terminal" evidence="1">
    <location>
        <begin position="35"/>
        <end position="143"/>
    </location>
</feature>
<sequence>MQDLNLPKSKVRLEQKEGKTYIFDPIRKKMLLLTPEEWVRQQFLQMLLSMGISKGLVGIEGGLKVNKIQKRADLLIFDRGGAPFLLIECKAPSVKLSNETFKQVAAYNATIKAPYIGITNGIQHYFCAINFENSSYDFLKEIPLPEYVKQHDKNSNDK</sequence>
<evidence type="ECO:0000313" key="2">
    <source>
        <dbReference type="EMBL" id="QWG06305.1"/>
    </source>
</evidence>
<evidence type="ECO:0000259" key="1">
    <source>
        <dbReference type="Pfam" id="PF13588"/>
    </source>
</evidence>
<dbReference type="Proteomes" id="UP000682802">
    <property type="component" value="Chromosome 1"/>
</dbReference>
<evidence type="ECO:0000313" key="3">
    <source>
        <dbReference type="Proteomes" id="UP000682802"/>
    </source>
</evidence>
<keyword evidence="3" id="KW-1185">Reference proteome</keyword>